<dbReference type="EMBL" id="JAPESX010000633">
    <property type="protein sequence ID" value="KAJ8120386.1"/>
    <property type="molecule type" value="Genomic_DNA"/>
</dbReference>
<organism evidence="1 2">
    <name type="scientific">Nemania bipapillata</name>
    <dbReference type="NCBI Taxonomy" id="110536"/>
    <lineage>
        <taxon>Eukaryota</taxon>
        <taxon>Fungi</taxon>
        <taxon>Dikarya</taxon>
        <taxon>Ascomycota</taxon>
        <taxon>Pezizomycotina</taxon>
        <taxon>Sordariomycetes</taxon>
        <taxon>Xylariomycetidae</taxon>
        <taxon>Xylariales</taxon>
        <taxon>Xylariaceae</taxon>
        <taxon>Nemania</taxon>
    </lineage>
</organism>
<accession>A0ACC2IYV1</accession>
<comment type="caution">
    <text evidence="1">The sequence shown here is derived from an EMBL/GenBank/DDBJ whole genome shotgun (WGS) entry which is preliminary data.</text>
</comment>
<name>A0ACC2IYV1_9PEZI</name>
<proteinExistence type="predicted"/>
<protein>
    <submittedName>
        <fullName evidence="1">Uncharacterized protein</fullName>
    </submittedName>
</protein>
<keyword evidence="2" id="KW-1185">Reference proteome</keyword>
<sequence length="156" mass="17358">MKIAQPLFLFLGLTAFEAAASPRYQHAPPTTASQPSKRMIPHTHIQHEKRTAVQGGAWAKVERAKREAFLPMRIGLKQPNLEDGHNLLMEISNPESENYGKHLSAEEVVDFFAPLESSVETVKNWLMEAGIASHTISQSANKQLIVREKEDGGMNT</sequence>
<reference evidence="1" key="1">
    <citation type="submission" date="2022-11" db="EMBL/GenBank/DDBJ databases">
        <title>Genome Sequence of Nemania bipapillata.</title>
        <authorList>
            <person name="Buettner E."/>
        </authorList>
    </citation>
    <scope>NUCLEOTIDE SEQUENCE</scope>
    <source>
        <strain evidence="1">CP14</strain>
    </source>
</reference>
<evidence type="ECO:0000313" key="2">
    <source>
        <dbReference type="Proteomes" id="UP001153334"/>
    </source>
</evidence>
<gene>
    <name evidence="1" type="ORF">ONZ43_g2894</name>
</gene>
<dbReference type="Proteomes" id="UP001153334">
    <property type="component" value="Unassembled WGS sequence"/>
</dbReference>
<evidence type="ECO:0000313" key="1">
    <source>
        <dbReference type="EMBL" id="KAJ8120386.1"/>
    </source>
</evidence>